<dbReference type="SUPFAM" id="SSF46894">
    <property type="entry name" value="C-terminal effector domain of the bipartite response regulators"/>
    <property type="match status" value="1"/>
</dbReference>
<feature type="domain" description="OmpR/PhoB-type" evidence="9">
    <location>
        <begin position="155"/>
        <end position="254"/>
    </location>
</feature>
<dbReference type="Gene3D" id="3.40.50.2300">
    <property type="match status" value="1"/>
</dbReference>
<evidence type="ECO:0000256" key="5">
    <source>
        <dbReference type="ARBA" id="ARBA00023163"/>
    </source>
</evidence>
<dbReference type="PROSITE" id="PS51755">
    <property type="entry name" value="OMPR_PHOB"/>
    <property type="match status" value="1"/>
</dbReference>
<dbReference type="GO" id="GO:0005829">
    <property type="term" value="C:cytosol"/>
    <property type="evidence" value="ECO:0007669"/>
    <property type="project" value="TreeGrafter"/>
</dbReference>
<comment type="caution">
    <text evidence="6">Lacks conserved residue(s) required for the propagation of feature annotation.</text>
</comment>
<evidence type="ECO:0000313" key="10">
    <source>
        <dbReference type="EMBL" id="NYS26737.1"/>
    </source>
</evidence>
<proteinExistence type="predicted"/>
<dbReference type="GO" id="GO:0000156">
    <property type="term" value="F:phosphorelay response regulator activity"/>
    <property type="evidence" value="ECO:0007669"/>
    <property type="project" value="TreeGrafter"/>
</dbReference>
<sequence>MEVQEARRMHHAMIHEADRQVCPDDYSVILISKSLQQRRRIEALLPSQEFTVRAYSVIRVALCEIDECEPDLVILHDESLSESGLRSIHRVRGVTNVPLVVLSECTDEMTRVKSLQVGADLVISADECEEPFACQQIRALLRRVKIEREAHKASGRSITRGALQLSPDFQTVTWHGAPVDLTRSLFKIIHLLSERPMHVLTRENIQDLVYGDNGLVNERTIDSHIKRLRQKFRETDPDFDAIETIYGVGYRFRAEADSLSSESLMPLQA</sequence>
<evidence type="ECO:0000256" key="6">
    <source>
        <dbReference type="PROSITE-ProRule" id="PRU00169"/>
    </source>
</evidence>
<organism evidence="10 11">
    <name type="scientific">Rhabdonatronobacter sediminivivens</name>
    <dbReference type="NCBI Taxonomy" id="2743469"/>
    <lineage>
        <taxon>Bacteria</taxon>
        <taxon>Pseudomonadati</taxon>
        <taxon>Pseudomonadota</taxon>
        <taxon>Alphaproteobacteria</taxon>
        <taxon>Rhodobacterales</taxon>
        <taxon>Paracoccaceae</taxon>
        <taxon>Rhabdonatronobacter</taxon>
    </lineage>
</organism>
<keyword evidence="3" id="KW-0805">Transcription regulation</keyword>
<evidence type="ECO:0000256" key="1">
    <source>
        <dbReference type="ARBA" id="ARBA00022553"/>
    </source>
</evidence>
<dbReference type="CDD" id="cd00383">
    <property type="entry name" value="trans_reg_C"/>
    <property type="match status" value="1"/>
</dbReference>
<gene>
    <name evidence="10" type="ORF">HUK65_17310</name>
</gene>
<accession>A0A7Z0KZI6</accession>
<dbReference type="Pfam" id="PF00486">
    <property type="entry name" value="Trans_reg_C"/>
    <property type="match status" value="1"/>
</dbReference>
<dbReference type="PROSITE" id="PS50110">
    <property type="entry name" value="RESPONSE_REGULATORY"/>
    <property type="match status" value="1"/>
</dbReference>
<dbReference type="GO" id="GO:0006355">
    <property type="term" value="P:regulation of DNA-templated transcription"/>
    <property type="evidence" value="ECO:0007669"/>
    <property type="project" value="InterPro"/>
</dbReference>
<dbReference type="InterPro" id="IPR036388">
    <property type="entry name" value="WH-like_DNA-bd_sf"/>
</dbReference>
<evidence type="ECO:0000313" key="11">
    <source>
        <dbReference type="Proteomes" id="UP000529417"/>
    </source>
</evidence>
<dbReference type="InterPro" id="IPR001867">
    <property type="entry name" value="OmpR/PhoB-type_DNA-bd"/>
</dbReference>
<dbReference type="PANTHER" id="PTHR48111">
    <property type="entry name" value="REGULATOR OF RPOS"/>
    <property type="match status" value="1"/>
</dbReference>
<keyword evidence="1" id="KW-0597">Phosphoprotein</keyword>
<dbReference type="InterPro" id="IPR011006">
    <property type="entry name" value="CheY-like_superfamily"/>
</dbReference>
<dbReference type="SMART" id="SM00862">
    <property type="entry name" value="Trans_reg_C"/>
    <property type="match status" value="1"/>
</dbReference>
<evidence type="ECO:0000259" key="9">
    <source>
        <dbReference type="PROSITE" id="PS51755"/>
    </source>
</evidence>
<evidence type="ECO:0000259" key="8">
    <source>
        <dbReference type="PROSITE" id="PS50110"/>
    </source>
</evidence>
<dbReference type="PANTHER" id="PTHR48111:SF21">
    <property type="entry name" value="DNA-BINDING DUAL MASTER TRANSCRIPTIONAL REGULATOR RPAA"/>
    <property type="match status" value="1"/>
</dbReference>
<evidence type="ECO:0000256" key="4">
    <source>
        <dbReference type="ARBA" id="ARBA00023125"/>
    </source>
</evidence>
<feature type="DNA-binding region" description="OmpR/PhoB-type" evidence="7">
    <location>
        <begin position="155"/>
        <end position="254"/>
    </location>
</feature>
<keyword evidence="4 7" id="KW-0238">DNA-binding</keyword>
<comment type="caution">
    <text evidence="10">The sequence shown here is derived from an EMBL/GenBank/DDBJ whole genome shotgun (WGS) entry which is preliminary data.</text>
</comment>
<dbReference type="Proteomes" id="UP000529417">
    <property type="component" value="Unassembled WGS sequence"/>
</dbReference>
<dbReference type="InterPro" id="IPR039420">
    <property type="entry name" value="WalR-like"/>
</dbReference>
<protein>
    <submittedName>
        <fullName evidence="10">Response regulator transcription factor</fullName>
    </submittedName>
</protein>
<dbReference type="SUPFAM" id="SSF52172">
    <property type="entry name" value="CheY-like"/>
    <property type="match status" value="1"/>
</dbReference>
<dbReference type="EMBL" id="JACBXS010000067">
    <property type="protein sequence ID" value="NYS26737.1"/>
    <property type="molecule type" value="Genomic_DNA"/>
</dbReference>
<keyword evidence="11" id="KW-1185">Reference proteome</keyword>
<keyword evidence="2" id="KW-0902">Two-component regulatory system</keyword>
<dbReference type="AlphaFoldDB" id="A0A7Z0KZI6"/>
<keyword evidence="5" id="KW-0804">Transcription</keyword>
<dbReference type="InterPro" id="IPR001789">
    <property type="entry name" value="Sig_transdc_resp-reg_receiver"/>
</dbReference>
<dbReference type="RefSeq" id="WP_179907530.1">
    <property type="nucleotide sequence ID" value="NZ_JACBXS010000067.1"/>
</dbReference>
<name>A0A7Z0KZI6_9RHOB</name>
<dbReference type="GO" id="GO:0000976">
    <property type="term" value="F:transcription cis-regulatory region binding"/>
    <property type="evidence" value="ECO:0007669"/>
    <property type="project" value="TreeGrafter"/>
</dbReference>
<dbReference type="GO" id="GO:0032993">
    <property type="term" value="C:protein-DNA complex"/>
    <property type="evidence" value="ECO:0007669"/>
    <property type="project" value="TreeGrafter"/>
</dbReference>
<evidence type="ECO:0000256" key="2">
    <source>
        <dbReference type="ARBA" id="ARBA00023012"/>
    </source>
</evidence>
<dbReference type="Gene3D" id="1.10.10.10">
    <property type="entry name" value="Winged helix-like DNA-binding domain superfamily/Winged helix DNA-binding domain"/>
    <property type="match status" value="1"/>
</dbReference>
<reference evidence="10 11" key="1">
    <citation type="journal article" date="2000" name="Arch. Microbiol.">
        <title>Rhodobaca bogoriensis gen. nov. and sp. nov., an alkaliphilic purple nonsulfur bacterium from African Rift Valley soda lakes.</title>
        <authorList>
            <person name="Milford A.D."/>
            <person name="Achenbach L.A."/>
            <person name="Jung D.O."/>
            <person name="Madigan M.T."/>
        </authorList>
    </citation>
    <scope>NUCLEOTIDE SEQUENCE [LARGE SCALE GENOMIC DNA]</scope>
    <source>
        <strain evidence="10 11">2376</strain>
    </source>
</reference>
<evidence type="ECO:0000256" key="3">
    <source>
        <dbReference type="ARBA" id="ARBA00023015"/>
    </source>
</evidence>
<evidence type="ECO:0000256" key="7">
    <source>
        <dbReference type="PROSITE-ProRule" id="PRU01091"/>
    </source>
</evidence>
<feature type="domain" description="Response regulatory" evidence="8">
    <location>
        <begin position="27"/>
        <end position="140"/>
    </location>
</feature>
<dbReference type="InterPro" id="IPR016032">
    <property type="entry name" value="Sig_transdc_resp-reg_C-effctor"/>
</dbReference>